<dbReference type="Gene3D" id="1.10.10.10">
    <property type="entry name" value="Winged helix-like DNA-binding domain superfamily/Winged helix DNA-binding domain"/>
    <property type="match status" value="1"/>
</dbReference>
<evidence type="ECO:0000259" key="6">
    <source>
        <dbReference type="Pfam" id="PF08281"/>
    </source>
</evidence>
<dbReference type="PANTHER" id="PTHR43133">
    <property type="entry name" value="RNA POLYMERASE ECF-TYPE SIGMA FACTO"/>
    <property type="match status" value="1"/>
</dbReference>
<accession>A0A7V8FHA4</accession>
<dbReference type="InterPro" id="IPR039425">
    <property type="entry name" value="RNA_pol_sigma-70-like"/>
</dbReference>
<dbReference type="InterPro" id="IPR014284">
    <property type="entry name" value="RNA_pol_sigma-70_dom"/>
</dbReference>
<evidence type="ECO:0000256" key="4">
    <source>
        <dbReference type="ARBA" id="ARBA00023163"/>
    </source>
</evidence>
<organism evidence="7 8">
    <name type="scientific">Stenotrophomonas maltophilia</name>
    <name type="common">Pseudomonas maltophilia</name>
    <name type="synonym">Xanthomonas maltophilia</name>
    <dbReference type="NCBI Taxonomy" id="40324"/>
    <lineage>
        <taxon>Bacteria</taxon>
        <taxon>Pseudomonadati</taxon>
        <taxon>Pseudomonadota</taxon>
        <taxon>Gammaproteobacteria</taxon>
        <taxon>Lysobacterales</taxon>
        <taxon>Lysobacteraceae</taxon>
        <taxon>Stenotrophomonas</taxon>
        <taxon>Stenotrophomonas maltophilia group</taxon>
    </lineage>
</organism>
<evidence type="ECO:0000259" key="5">
    <source>
        <dbReference type="Pfam" id="PF04542"/>
    </source>
</evidence>
<dbReference type="GO" id="GO:0016987">
    <property type="term" value="F:sigma factor activity"/>
    <property type="evidence" value="ECO:0007669"/>
    <property type="project" value="UniProtKB-KW"/>
</dbReference>
<dbReference type="GO" id="GO:0003677">
    <property type="term" value="F:DNA binding"/>
    <property type="evidence" value="ECO:0007669"/>
    <property type="project" value="InterPro"/>
</dbReference>
<dbReference type="CDD" id="cd06171">
    <property type="entry name" value="Sigma70_r4"/>
    <property type="match status" value="1"/>
</dbReference>
<dbReference type="Pfam" id="PF04542">
    <property type="entry name" value="Sigma70_r2"/>
    <property type="match status" value="1"/>
</dbReference>
<dbReference type="NCBIfam" id="NF008889">
    <property type="entry name" value="PRK11924.1-1"/>
    <property type="match status" value="1"/>
</dbReference>
<comment type="caution">
    <text evidence="7">The sequence shown here is derived from an EMBL/GenBank/DDBJ whole genome shotgun (WGS) entry which is preliminary data.</text>
</comment>
<dbReference type="NCBIfam" id="TIGR02937">
    <property type="entry name" value="sigma70-ECF"/>
    <property type="match status" value="1"/>
</dbReference>
<dbReference type="AlphaFoldDB" id="A0A7V8FHA4"/>
<keyword evidence="2" id="KW-0805">Transcription regulation</keyword>
<feature type="domain" description="RNA polymerase sigma factor 70 region 4 type 2" evidence="6">
    <location>
        <begin position="111"/>
        <end position="163"/>
    </location>
</feature>
<dbReference type="SUPFAM" id="SSF88659">
    <property type="entry name" value="Sigma3 and sigma4 domains of RNA polymerase sigma factors"/>
    <property type="match status" value="1"/>
</dbReference>
<reference evidence="8" key="1">
    <citation type="journal article" date="2020" name="MBio">
        <title>Horizontal gene transfer to a defensive symbiont with a reduced genome amongst a multipartite beetle microbiome.</title>
        <authorList>
            <person name="Waterworth S.C."/>
            <person name="Florez L.V."/>
            <person name="Rees E.R."/>
            <person name="Hertweck C."/>
            <person name="Kaltenpoth M."/>
            <person name="Kwan J.C."/>
        </authorList>
    </citation>
    <scope>NUCLEOTIDE SEQUENCE [LARGE SCALE GENOMIC DNA]</scope>
</reference>
<keyword evidence="3" id="KW-0731">Sigma factor</keyword>
<sequence>MPTLSHADAAATAALFTEHQPWLLGSLRQRLRNRAEAEDVASETFLRVIARQGLDAIEEPRAYLSTVARNVLAQTWRRRELERVYLEALAQAPPPVAPSAEEQALLLEALERIAHALDGLSSKARRAFLMSQLDGMTYAQIAAAVGVSVSMVRRYMAQGLRQCLLATGG</sequence>
<feature type="domain" description="RNA polymerase sigma-70 region 2" evidence="5">
    <location>
        <begin position="15"/>
        <end position="80"/>
    </location>
</feature>
<protein>
    <submittedName>
        <fullName evidence="7">Putative RNA polymerase sigma factor FecI</fullName>
    </submittedName>
</protein>
<dbReference type="PANTHER" id="PTHR43133:SF63">
    <property type="entry name" value="RNA POLYMERASE SIGMA FACTOR FECI-RELATED"/>
    <property type="match status" value="1"/>
</dbReference>
<evidence type="ECO:0000256" key="2">
    <source>
        <dbReference type="ARBA" id="ARBA00023015"/>
    </source>
</evidence>
<comment type="similarity">
    <text evidence="1">Belongs to the sigma-70 factor family. ECF subfamily.</text>
</comment>
<dbReference type="InterPro" id="IPR013325">
    <property type="entry name" value="RNA_pol_sigma_r2"/>
</dbReference>
<dbReference type="EMBL" id="WNDS01000002">
    <property type="protein sequence ID" value="KAF1015744.1"/>
    <property type="molecule type" value="Genomic_DNA"/>
</dbReference>
<dbReference type="Pfam" id="PF08281">
    <property type="entry name" value="Sigma70_r4_2"/>
    <property type="match status" value="1"/>
</dbReference>
<dbReference type="SUPFAM" id="SSF88946">
    <property type="entry name" value="Sigma2 domain of RNA polymerase sigma factors"/>
    <property type="match status" value="1"/>
</dbReference>
<dbReference type="InterPro" id="IPR013249">
    <property type="entry name" value="RNA_pol_sigma70_r4_t2"/>
</dbReference>
<name>A0A7V8FHA4_STEMA</name>
<dbReference type="GO" id="GO:0006352">
    <property type="term" value="P:DNA-templated transcription initiation"/>
    <property type="evidence" value="ECO:0007669"/>
    <property type="project" value="InterPro"/>
</dbReference>
<evidence type="ECO:0000256" key="3">
    <source>
        <dbReference type="ARBA" id="ARBA00023082"/>
    </source>
</evidence>
<dbReference type="InterPro" id="IPR007627">
    <property type="entry name" value="RNA_pol_sigma70_r2"/>
</dbReference>
<proteinExistence type="inferred from homology"/>
<dbReference type="InterPro" id="IPR036388">
    <property type="entry name" value="WH-like_DNA-bd_sf"/>
</dbReference>
<dbReference type="Gene3D" id="1.10.1740.10">
    <property type="match status" value="1"/>
</dbReference>
<dbReference type="Proteomes" id="UP000487117">
    <property type="component" value="Unassembled WGS sequence"/>
</dbReference>
<evidence type="ECO:0000256" key="1">
    <source>
        <dbReference type="ARBA" id="ARBA00010641"/>
    </source>
</evidence>
<keyword evidence="4" id="KW-0804">Transcription</keyword>
<evidence type="ECO:0000313" key="8">
    <source>
        <dbReference type="Proteomes" id="UP000487117"/>
    </source>
</evidence>
<gene>
    <name evidence="7" type="primary">fecI_3</name>
    <name evidence="7" type="ORF">GAK31_01221</name>
</gene>
<dbReference type="InterPro" id="IPR013324">
    <property type="entry name" value="RNA_pol_sigma_r3/r4-like"/>
</dbReference>
<evidence type="ECO:0000313" key="7">
    <source>
        <dbReference type="EMBL" id="KAF1015744.1"/>
    </source>
</evidence>